<comment type="caution">
    <text evidence="6">The sequence shown here is derived from an EMBL/GenBank/DDBJ whole genome shotgun (WGS) entry which is preliminary data.</text>
</comment>
<dbReference type="GO" id="GO:0032790">
    <property type="term" value="P:ribosome disassembly"/>
    <property type="evidence" value="ECO:0007669"/>
    <property type="project" value="TreeGrafter"/>
</dbReference>
<keyword evidence="2" id="KW-0396">Initiation factor</keyword>
<protein>
    <recommendedName>
        <fullName evidence="5">Translation initiation factor 3 C-terminal domain-containing protein</fullName>
    </recommendedName>
</protein>
<dbReference type="PANTHER" id="PTHR10938">
    <property type="entry name" value="TRANSLATION INITIATION FACTOR IF-3"/>
    <property type="match status" value="1"/>
</dbReference>
<dbReference type="EMBL" id="JABEYC010001073">
    <property type="protein sequence ID" value="KAF4969708.1"/>
    <property type="molecule type" value="Genomic_DNA"/>
</dbReference>
<feature type="region of interest" description="Disordered" evidence="4">
    <location>
        <begin position="56"/>
        <end position="78"/>
    </location>
</feature>
<dbReference type="InterPro" id="IPR001288">
    <property type="entry name" value="Translation_initiation_fac_3"/>
</dbReference>
<dbReference type="OrthoDB" id="21573at2759"/>
<evidence type="ECO:0000256" key="2">
    <source>
        <dbReference type="ARBA" id="ARBA00022540"/>
    </source>
</evidence>
<dbReference type="GO" id="GO:0005739">
    <property type="term" value="C:mitochondrion"/>
    <property type="evidence" value="ECO:0007669"/>
    <property type="project" value="TreeGrafter"/>
</dbReference>
<feature type="region of interest" description="Disordered" evidence="4">
    <location>
        <begin position="268"/>
        <end position="293"/>
    </location>
</feature>
<evidence type="ECO:0000256" key="3">
    <source>
        <dbReference type="ARBA" id="ARBA00022917"/>
    </source>
</evidence>
<keyword evidence="7" id="KW-1185">Reference proteome</keyword>
<dbReference type="Proteomes" id="UP000635477">
    <property type="component" value="Unassembled WGS sequence"/>
</dbReference>
<name>A0A8H4XC49_9HYPO</name>
<keyword evidence="3" id="KW-0648">Protein biosynthesis</keyword>
<dbReference type="Gene3D" id="3.30.110.10">
    <property type="entry name" value="Translation initiation factor 3 (IF-3), C-terminal domain"/>
    <property type="match status" value="1"/>
</dbReference>
<gene>
    <name evidence="6" type="ORF">FZEAL_10182</name>
</gene>
<dbReference type="GO" id="GO:0070124">
    <property type="term" value="P:mitochondrial translational initiation"/>
    <property type="evidence" value="ECO:0007669"/>
    <property type="project" value="TreeGrafter"/>
</dbReference>
<proteinExistence type="inferred from homology"/>
<organism evidence="6 7">
    <name type="scientific">Fusarium zealandicum</name>
    <dbReference type="NCBI Taxonomy" id="1053134"/>
    <lineage>
        <taxon>Eukaryota</taxon>
        <taxon>Fungi</taxon>
        <taxon>Dikarya</taxon>
        <taxon>Ascomycota</taxon>
        <taxon>Pezizomycotina</taxon>
        <taxon>Sordariomycetes</taxon>
        <taxon>Hypocreomycetidae</taxon>
        <taxon>Hypocreales</taxon>
        <taxon>Nectriaceae</taxon>
        <taxon>Fusarium</taxon>
        <taxon>Fusarium staphyleae species complex</taxon>
    </lineage>
</organism>
<evidence type="ECO:0000256" key="1">
    <source>
        <dbReference type="ARBA" id="ARBA00005439"/>
    </source>
</evidence>
<dbReference type="GO" id="GO:0043022">
    <property type="term" value="F:ribosome binding"/>
    <property type="evidence" value="ECO:0007669"/>
    <property type="project" value="TreeGrafter"/>
</dbReference>
<evidence type="ECO:0000256" key="4">
    <source>
        <dbReference type="SAM" id="MobiDB-lite"/>
    </source>
</evidence>
<feature type="domain" description="Translation initiation factor 3 C-terminal" evidence="5">
    <location>
        <begin position="183"/>
        <end position="257"/>
    </location>
</feature>
<dbReference type="Pfam" id="PF00707">
    <property type="entry name" value="IF3_C"/>
    <property type="match status" value="1"/>
</dbReference>
<dbReference type="InterPro" id="IPR019815">
    <property type="entry name" value="Translation_initiation_fac_3_C"/>
</dbReference>
<reference evidence="6" key="1">
    <citation type="journal article" date="2020" name="BMC Genomics">
        <title>Correction to: Identification and distribution of gene clusters required for synthesis of sphingolipid metabolism inhibitors in diverse species of the filamentous fungus Fusarium.</title>
        <authorList>
            <person name="Kim H.S."/>
            <person name="Lohmar J.M."/>
            <person name="Busman M."/>
            <person name="Brown D.W."/>
            <person name="Naumann T.A."/>
            <person name="Divon H.H."/>
            <person name="Lysoe E."/>
            <person name="Uhlig S."/>
            <person name="Proctor R.H."/>
        </authorList>
    </citation>
    <scope>NUCLEOTIDE SEQUENCE</scope>
    <source>
        <strain evidence="6">NRRL 22465</strain>
    </source>
</reference>
<dbReference type="SUPFAM" id="SSF55200">
    <property type="entry name" value="Translation initiation factor IF3, C-terminal domain"/>
    <property type="match status" value="1"/>
</dbReference>
<evidence type="ECO:0000313" key="7">
    <source>
        <dbReference type="Proteomes" id="UP000635477"/>
    </source>
</evidence>
<reference evidence="6" key="2">
    <citation type="submission" date="2020-05" db="EMBL/GenBank/DDBJ databases">
        <authorList>
            <person name="Kim H.-S."/>
            <person name="Proctor R.H."/>
            <person name="Brown D.W."/>
        </authorList>
    </citation>
    <scope>NUCLEOTIDE SEQUENCE</scope>
    <source>
        <strain evidence="6">NRRL 22465</strain>
    </source>
</reference>
<dbReference type="GO" id="GO:0003743">
    <property type="term" value="F:translation initiation factor activity"/>
    <property type="evidence" value="ECO:0007669"/>
    <property type="project" value="UniProtKB-KW"/>
</dbReference>
<dbReference type="PANTHER" id="PTHR10938:SF0">
    <property type="entry name" value="TRANSLATION INITIATION FACTOR IF-3, MITOCHONDRIAL"/>
    <property type="match status" value="1"/>
</dbReference>
<dbReference type="InterPro" id="IPR036788">
    <property type="entry name" value="T_IF-3_C_sf"/>
</dbReference>
<evidence type="ECO:0000313" key="6">
    <source>
        <dbReference type="EMBL" id="KAF4969708.1"/>
    </source>
</evidence>
<comment type="similarity">
    <text evidence="1">Belongs to the IF-3 family.</text>
</comment>
<evidence type="ECO:0000259" key="5">
    <source>
        <dbReference type="Pfam" id="PF00707"/>
    </source>
</evidence>
<dbReference type="AlphaFoldDB" id="A0A8H4XC49"/>
<sequence length="293" mass="33064">MSSFSCLQSSRRALYRVFVSPLDRHEAILARQLLSAARAVLPSVHQNRLFTASSQFSAVRAPPKPQSAVDDDDDRGFDRRFTTRDDFAKSGRDRLPQDHEIKDPKIMVIDNGIFDGPLLTRHVMSRLNEGESLRMVTPYMPANTKDNKPMQFAVCKVVNKKEEYERQREVRARQRVSKQTSTKTKELELSWAIGENDLQTKVRQLSGFLAKGMKVEVILGYKKRTKKRVDEAAAADVLAKVRKGVEEVGAREYKPEDGQVGKTLRLFLEGTAKPQKPSETSKSATTEAPVQSE</sequence>
<feature type="compositionally biased region" description="Polar residues" evidence="4">
    <location>
        <begin position="277"/>
        <end position="293"/>
    </location>
</feature>
<accession>A0A8H4XC49</accession>